<dbReference type="AlphaFoldDB" id="A0A381WLG9"/>
<name>A0A381WLG9_9ZZZZ</name>
<sequence length="22" mass="2585">FSRGIGPIWQPREDQLPFITNI</sequence>
<organism evidence="1">
    <name type="scientific">marine metagenome</name>
    <dbReference type="NCBI Taxonomy" id="408172"/>
    <lineage>
        <taxon>unclassified sequences</taxon>
        <taxon>metagenomes</taxon>
        <taxon>ecological metagenomes</taxon>
    </lineage>
</organism>
<dbReference type="EMBL" id="UINC01012103">
    <property type="protein sequence ID" value="SVA53038.1"/>
    <property type="molecule type" value="Genomic_DNA"/>
</dbReference>
<gene>
    <name evidence="1" type="ORF">METZ01_LOCUS105892</name>
</gene>
<protein>
    <submittedName>
        <fullName evidence="1">Uncharacterized protein</fullName>
    </submittedName>
</protein>
<reference evidence="1" key="1">
    <citation type="submission" date="2018-05" db="EMBL/GenBank/DDBJ databases">
        <authorList>
            <person name="Lanie J.A."/>
            <person name="Ng W.-L."/>
            <person name="Kazmierczak K.M."/>
            <person name="Andrzejewski T.M."/>
            <person name="Davidsen T.M."/>
            <person name="Wayne K.J."/>
            <person name="Tettelin H."/>
            <person name="Glass J.I."/>
            <person name="Rusch D."/>
            <person name="Podicherti R."/>
            <person name="Tsui H.-C.T."/>
            <person name="Winkler M.E."/>
        </authorList>
    </citation>
    <scope>NUCLEOTIDE SEQUENCE</scope>
</reference>
<feature type="non-terminal residue" evidence="1">
    <location>
        <position position="1"/>
    </location>
</feature>
<evidence type="ECO:0000313" key="1">
    <source>
        <dbReference type="EMBL" id="SVA53038.1"/>
    </source>
</evidence>
<accession>A0A381WLG9</accession>
<proteinExistence type="predicted"/>